<protein>
    <submittedName>
        <fullName evidence="1">Uncharacterized protein</fullName>
    </submittedName>
</protein>
<evidence type="ECO:0000313" key="1">
    <source>
        <dbReference type="EMBL" id="PWW32924.1"/>
    </source>
</evidence>
<dbReference type="EMBL" id="QGTZ01000022">
    <property type="protein sequence ID" value="PWW32924.1"/>
    <property type="molecule type" value="Genomic_DNA"/>
</dbReference>
<gene>
    <name evidence="1" type="ORF">DET56_12260</name>
</gene>
<dbReference type="RefSeq" id="WP_110002393.1">
    <property type="nucleotide sequence ID" value="NZ_QGTZ01000022.1"/>
</dbReference>
<dbReference type="Proteomes" id="UP000247078">
    <property type="component" value="Unassembled WGS sequence"/>
</dbReference>
<dbReference type="AlphaFoldDB" id="A0A855XQ80"/>
<organism evidence="1 2">
    <name type="scientific">Paenibacillus pabuli</name>
    <dbReference type="NCBI Taxonomy" id="1472"/>
    <lineage>
        <taxon>Bacteria</taxon>
        <taxon>Bacillati</taxon>
        <taxon>Bacillota</taxon>
        <taxon>Bacilli</taxon>
        <taxon>Bacillales</taxon>
        <taxon>Paenibacillaceae</taxon>
        <taxon>Paenibacillus</taxon>
    </lineage>
</organism>
<proteinExistence type="predicted"/>
<sequence length="271" mass="32505">MYLDRLQLFIQSGQYTELKKLENELSCLRDRIMKYQEIAGLERIVWRKQGVVGYFTRVHLYEEDKAALFDFFHNSGLLPYVVNVQWAKLLPDEQLKLEELVAKREGYVRFWPKKTKFLFAKESNYDLAKPLQADILDLVSEWRVLKWKYERVEKQWTTLRREALREWGERERKIQLPSGSLSVVRLKPQIQAGTLLKHLDRSALLRAGTVNYDKVIEFAAKGYFNKVDVDKYRKIKDISIRYILMELQNEIKKHEYFNRRLNCLSEMSRQM</sequence>
<evidence type="ECO:0000313" key="2">
    <source>
        <dbReference type="Proteomes" id="UP000247078"/>
    </source>
</evidence>
<name>A0A855XQ80_9BACL</name>
<comment type="caution">
    <text evidence="1">The sequence shown here is derived from an EMBL/GenBank/DDBJ whole genome shotgun (WGS) entry which is preliminary data.</text>
</comment>
<reference evidence="1 2" key="1">
    <citation type="submission" date="2018-05" db="EMBL/GenBank/DDBJ databases">
        <title>Freshwater and sediment microbial communities from various areas in North America, analyzing microbe dynamics in response to fracking.</title>
        <authorList>
            <person name="Lamendella R."/>
        </authorList>
    </citation>
    <scope>NUCLEOTIDE SEQUENCE [LARGE SCALE GENOMIC DNA]</scope>
    <source>
        <strain evidence="1 2">DB-3</strain>
    </source>
</reference>
<accession>A0A855XQ80</accession>